<comment type="subcellular location">
    <subcellularLocation>
        <location evidence="1">Membrane</location>
        <topology evidence="1">Lipid-anchor</topology>
        <topology evidence="1">GPI-anchor</topology>
    </subcellularLocation>
    <subcellularLocation>
        <location evidence="2">Secreted</location>
    </subcellularLocation>
</comment>
<evidence type="ECO:0000256" key="2">
    <source>
        <dbReference type="ARBA" id="ARBA00004613"/>
    </source>
</evidence>
<dbReference type="Proteomes" id="UP001174997">
    <property type="component" value="Unassembled WGS sequence"/>
</dbReference>
<evidence type="ECO:0000256" key="4">
    <source>
        <dbReference type="ARBA" id="ARBA00022525"/>
    </source>
</evidence>
<evidence type="ECO:0000256" key="8">
    <source>
        <dbReference type="ARBA" id="ARBA00023288"/>
    </source>
</evidence>
<evidence type="ECO:0000313" key="12">
    <source>
        <dbReference type="Proteomes" id="UP001174997"/>
    </source>
</evidence>
<accession>A0AA39YYS9</accession>
<organism evidence="11 12">
    <name type="scientific">Cercophora samala</name>
    <dbReference type="NCBI Taxonomy" id="330535"/>
    <lineage>
        <taxon>Eukaryota</taxon>
        <taxon>Fungi</taxon>
        <taxon>Dikarya</taxon>
        <taxon>Ascomycota</taxon>
        <taxon>Pezizomycotina</taxon>
        <taxon>Sordariomycetes</taxon>
        <taxon>Sordariomycetidae</taxon>
        <taxon>Sordariales</taxon>
        <taxon>Lasiosphaeriaceae</taxon>
        <taxon>Cercophora</taxon>
    </lineage>
</organism>
<keyword evidence="6 9" id="KW-0732">Signal</keyword>
<dbReference type="Pfam" id="PF05730">
    <property type="entry name" value="CFEM"/>
    <property type="match status" value="1"/>
</dbReference>
<reference evidence="11" key="1">
    <citation type="submission" date="2023-06" db="EMBL/GenBank/DDBJ databases">
        <title>Genome-scale phylogeny and comparative genomics of the fungal order Sordariales.</title>
        <authorList>
            <consortium name="Lawrence Berkeley National Laboratory"/>
            <person name="Hensen N."/>
            <person name="Bonometti L."/>
            <person name="Westerberg I."/>
            <person name="Brannstrom I.O."/>
            <person name="Guillou S."/>
            <person name="Cros-Aarteil S."/>
            <person name="Calhoun S."/>
            <person name="Haridas S."/>
            <person name="Kuo A."/>
            <person name="Mondo S."/>
            <person name="Pangilinan J."/>
            <person name="Riley R."/>
            <person name="Labutti K."/>
            <person name="Andreopoulos B."/>
            <person name="Lipzen A."/>
            <person name="Chen C."/>
            <person name="Yanf M."/>
            <person name="Daum C."/>
            <person name="Ng V."/>
            <person name="Clum A."/>
            <person name="Steindorff A."/>
            <person name="Ohm R."/>
            <person name="Martin F."/>
            <person name="Silar P."/>
            <person name="Natvig D."/>
            <person name="Lalanne C."/>
            <person name="Gautier V."/>
            <person name="Ament-Velasquez S.L."/>
            <person name="Kruys A."/>
            <person name="Hutchinson M.I."/>
            <person name="Powell A.J."/>
            <person name="Barry K."/>
            <person name="Miller A.N."/>
            <person name="Grigoriev I.V."/>
            <person name="Debuchy R."/>
            <person name="Gladieux P."/>
            <person name="Thoren M.H."/>
            <person name="Johannesson H."/>
        </authorList>
    </citation>
    <scope>NUCLEOTIDE SEQUENCE</scope>
    <source>
        <strain evidence="11">CBS 307.81</strain>
    </source>
</reference>
<protein>
    <recommendedName>
        <fullName evidence="10">CFEM domain-containing protein</fullName>
    </recommendedName>
</protein>
<evidence type="ECO:0000256" key="7">
    <source>
        <dbReference type="ARBA" id="ARBA00023157"/>
    </source>
</evidence>
<evidence type="ECO:0000259" key="10">
    <source>
        <dbReference type="Pfam" id="PF05730"/>
    </source>
</evidence>
<keyword evidence="5" id="KW-0336">GPI-anchor</keyword>
<evidence type="ECO:0000256" key="5">
    <source>
        <dbReference type="ARBA" id="ARBA00022622"/>
    </source>
</evidence>
<comment type="similarity">
    <text evidence="3">Belongs to the RBT5 family.</text>
</comment>
<keyword evidence="8" id="KW-0449">Lipoprotein</keyword>
<evidence type="ECO:0000256" key="3">
    <source>
        <dbReference type="ARBA" id="ARBA00010031"/>
    </source>
</evidence>
<proteinExistence type="inferred from homology"/>
<dbReference type="EMBL" id="JAULSY010000169">
    <property type="protein sequence ID" value="KAK0660150.1"/>
    <property type="molecule type" value="Genomic_DNA"/>
</dbReference>
<evidence type="ECO:0000256" key="9">
    <source>
        <dbReference type="SAM" id="SignalP"/>
    </source>
</evidence>
<evidence type="ECO:0000313" key="11">
    <source>
        <dbReference type="EMBL" id="KAK0660150.1"/>
    </source>
</evidence>
<dbReference type="GO" id="GO:0005576">
    <property type="term" value="C:extracellular region"/>
    <property type="evidence" value="ECO:0007669"/>
    <property type="project" value="UniProtKB-SubCell"/>
</dbReference>
<comment type="caution">
    <text evidence="11">The sequence shown here is derived from an EMBL/GenBank/DDBJ whole genome shotgun (WGS) entry which is preliminary data.</text>
</comment>
<feature type="chain" id="PRO_5041276353" description="CFEM domain-containing protein" evidence="9">
    <location>
        <begin position="17"/>
        <end position="110"/>
    </location>
</feature>
<gene>
    <name evidence="11" type="ORF">QBC41DRAFT_41967</name>
</gene>
<keyword evidence="12" id="KW-1185">Reference proteome</keyword>
<feature type="signal peptide" evidence="9">
    <location>
        <begin position="1"/>
        <end position="16"/>
    </location>
</feature>
<feature type="domain" description="CFEM" evidence="10">
    <location>
        <begin position="44"/>
        <end position="107"/>
    </location>
</feature>
<sequence length="110" mass="12084">MKLLHPLLALLPLAFAAFLPETSPAVNNVFGDENDFEVCLVAVKEMHACSIPCMVSSAQPVDCWPLDMKCMCGKKEKFFKEAKKCFHEKCGLTKSIGVMAATRKVCQACV</sequence>
<dbReference type="InterPro" id="IPR008427">
    <property type="entry name" value="Extracellular_membr_CFEM_dom"/>
</dbReference>
<name>A0AA39YYS9_9PEZI</name>
<evidence type="ECO:0000256" key="1">
    <source>
        <dbReference type="ARBA" id="ARBA00004589"/>
    </source>
</evidence>
<keyword evidence="4" id="KW-0964">Secreted</keyword>
<dbReference type="AlphaFoldDB" id="A0AA39YYS9"/>
<keyword evidence="5" id="KW-0472">Membrane</keyword>
<evidence type="ECO:0000256" key="6">
    <source>
        <dbReference type="ARBA" id="ARBA00022729"/>
    </source>
</evidence>
<keyword evidence="7" id="KW-1015">Disulfide bond</keyword>
<keyword evidence="5" id="KW-0325">Glycoprotein</keyword>
<dbReference type="GO" id="GO:0098552">
    <property type="term" value="C:side of membrane"/>
    <property type="evidence" value="ECO:0007669"/>
    <property type="project" value="UniProtKB-KW"/>
</dbReference>